<reference evidence="2 3" key="1">
    <citation type="submission" date="2021-06" db="EMBL/GenBank/DDBJ databases">
        <title>Caerostris extrusa draft genome.</title>
        <authorList>
            <person name="Kono N."/>
            <person name="Arakawa K."/>
        </authorList>
    </citation>
    <scope>NUCLEOTIDE SEQUENCE [LARGE SCALE GENOMIC DNA]</scope>
</reference>
<evidence type="ECO:0000313" key="3">
    <source>
        <dbReference type="Proteomes" id="UP001054945"/>
    </source>
</evidence>
<gene>
    <name evidence="2" type="ORF">CEXT_658481</name>
</gene>
<dbReference type="EMBL" id="BPLR01005170">
    <property type="protein sequence ID" value="GIY00371.1"/>
    <property type="molecule type" value="Genomic_DNA"/>
</dbReference>
<organism evidence="2 3">
    <name type="scientific">Caerostris extrusa</name>
    <name type="common">Bark spider</name>
    <name type="synonym">Caerostris bankana</name>
    <dbReference type="NCBI Taxonomy" id="172846"/>
    <lineage>
        <taxon>Eukaryota</taxon>
        <taxon>Metazoa</taxon>
        <taxon>Ecdysozoa</taxon>
        <taxon>Arthropoda</taxon>
        <taxon>Chelicerata</taxon>
        <taxon>Arachnida</taxon>
        <taxon>Araneae</taxon>
        <taxon>Araneomorphae</taxon>
        <taxon>Entelegynae</taxon>
        <taxon>Araneoidea</taxon>
        <taxon>Araneidae</taxon>
        <taxon>Caerostris</taxon>
    </lineage>
</organism>
<sequence>MHGFIFEAIYDYWQDQPGNFYVLTNVPRSATLMRLSNPGGATLPAGWGGVGGCDLVRGRRRGGRRVAKTGWGWAVSLGELSPGEGPPQESRKEKVKVARERRSRRKPPGT</sequence>
<evidence type="ECO:0000313" key="2">
    <source>
        <dbReference type="EMBL" id="GIY00371.1"/>
    </source>
</evidence>
<feature type="compositionally biased region" description="Basic and acidic residues" evidence="1">
    <location>
        <begin position="89"/>
        <end position="100"/>
    </location>
</feature>
<keyword evidence="3" id="KW-1185">Reference proteome</keyword>
<protein>
    <submittedName>
        <fullName evidence="2">Uncharacterized protein</fullName>
    </submittedName>
</protein>
<feature type="compositionally biased region" description="Basic residues" evidence="1">
    <location>
        <begin position="101"/>
        <end position="110"/>
    </location>
</feature>
<name>A0AAV4PWR3_CAEEX</name>
<feature type="region of interest" description="Disordered" evidence="1">
    <location>
        <begin position="77"/>
        <end position="110"/>
    </location>
</feature>
<comment type="caution">
    <text evidence="2">The sequence shown here is derived from an EMBL/GenBank/DDBJ whole genome shotgun (WGS) entry which is preliminary data.</text>
</comment>
<dbReference type="AlphaFoldDB" id="A0AAV4PWR3"/>
<dbReference type="Proteomes" id="UP001054945">
    <property type="component" value="Unassembled WGS sequence"/>
</dbReference>
<proteinExistence type="predicted"/>
<accession>A0AAV4PWR3</accession>
<evidence type="ECO:0000256" key="1">
    <source>
        <dbReference type="SAM" id="MobiDB-lite"/>
    </source>
</evidence>